<evidence type="ECO:0000313" key="1">
    <source>
        <dbReference type="EMBL" id="MFD0958630.1"/>
    </source>
</evidence>
<evidence type="ECO:0008006" key="3">
    <source>
        <dbReference type="Google" id="ProtNLM"/>
    </source>
</evidence>
<proteinExistence type="predicted"/>
<reference evidence="2" key="1">
    <citation type="journal article" date="2019" name="Int. J. Syst. Evol. Microbiol.">
        <title>The Global Catalogue of Microorganisms (GCM) 10K type strain sequencing project: providing services to taxonomists for standard genome sequencing and annotation.</title>
        <authorList>
            <consortium name="The Broad Institute Genomics Platform"/>
            <consortium name="The Broad Institute Genome Sequencing Center for Infectious Disease"/>
            <person name="Wu L."/>
            <person name="Ma J."/>
        </authorList>
    </citation>
    <scope>NUCLEOTIDE SEQUENCE [LARGE SCALE GENOMIC DNA]</scope>
    <source>
        <strain evidence="2">CCUG 59129</strain>
    </source>
</reference>
<comment type="caution">
    <text evidence="1">The sequence shown here is derived from an EMBL/GenBank/DDBJ whole genome shotgun (WGS) entry which is preliminary data.</text>
</comment>
<keyword evidence="2" id="KW-1185">Reference proteome</keyword>
<gene>
    <name evidence="1" type="ORF">ACFQ2I_04435</name>
</gene>
<dbReference type="EMBL" id="JBHTJZ010000005">
    <property type="protein sequence ID" value="MFD0958630.1"/>
    <property type="molecule type" value="Genomic_DNA"/>
</dbReference>
<dbReference type="Proteomes" id="UP001596989">
    <property type="component" value="Unassembled WGS sequence"/>
</dbReference>
<accession>A0ABW3HMA4</accession>
<protein>
    <recommendedName>
        <fullName evidence="3">Phosphatidylinositol kinase</fullName>
    </recommendedName>
</protein>
<evidence type="ECO:0000313" key="2">
    <source>
        <dbReference type="Proteomes" id="UP001596989"/>
    </source>
</evidence>
<dbReference type="RefSeq" id="WP_377562438.1">
    <property type="nucleotide sequence ID" value="NZ_JBHTJZ010000005.1"/>
</dbReference>
<name>A0ABW3HMA4_9BACL</name>
<sequence>MANANTIMSNADKKNICQQHMHRYVLAQTADGWCDGFVEHVDDEMVYLAVPCASDGMDERILYPYGGPIYPYPYYPRRRFFRRRFPLGALLALSLLPYF</sequence>
<organism evidence="1 2">
    <name type="scientific">Paenibacillus chungangensis</name>
    <dbReference type="NCBI Taxonomy" id="696535"/>
    <lineage>
        <taxon>Bacteria</taxon>
        <taxon>Bacillati</taxon>
        <taxon>Bacillota</taxon>
        <taxon>Bacilli</taxon>
        <taxon>Bacillales</taxon>
        <taxon>Paenibacillaceae</taxon>
        <taxon>Paenibacillus</taxon>
    </lineage>
</organism>